<feature type="transmembrane region" description="Helical" evidence="8">
    <location>
        <begin position="376"/>
        <end position="398"/>
    </location>
</feature>
<feature type="transmembrane region" description="Helical" evidence="8">
    <location>
        <begin position="186"/>
        <end position="207"/>
    </location>
</feature>
<dbReference type="SUPFAM" id="SSF103473">
    <property type="entry name" value="MFS general substrate transporter"/>
    <property type="match status" value="1"/>
</dbReference>
<accession>A0A194XKZ4</accession>
<evidence type="ECO:0000256" key="4">
    <source>
        <dbReference type="ARBA" id="ARBA00022692"/>
    </source>
</evidence>
<keyword evidence="4 8" id="KW-0812">Transmembrane</keyword>
<dbReference type="GO" id="GO:0006865">
    <property type="term" value="P:amino acid transport"/>
    <property type="evidence" value="ECO:0007669"/>
    <property type="project" value="UniProtKB-KW"/>
</dbReference>
<dbReference type="GO" id="GO:0005774">
    <property type="term" value="C:vacuolar membrane"/>
    <property type="evidence" value="ECO:0007669"/>
    <property type="project" value="UniProtKB-SubCell"/>
</dbReference>
<keyword evidence="3 8" id="KW-0813">Transport</keyword>
<dbReference type="InParanoid" id="A0A194XKZ4"/>
<evidence type="ECO:0000256" key="2">
    <source>
        <dbReference type="ARBA" id="ARBA00006978"/>
    </source>
</evidence>
<comment type="subcellular location">
    <subcellularLocation>
        <location evidence="1 8">Vacuole membrane</location>
        <topology evidence="1 8">Multi-pass membrane protein</topology>
    </subcellularLocation>
</comment>
<keyword evidence="7 8" id="KW-0472">Membrane</keyword>
<feature type="transmembrane region" description="Helical" evidence="8">
    <location>
        <begin position="507"/>
        <end position="525"/>
    </location>
</feature>
<keyword evidence="8" id="KW-0926">Vacuole</keyword>
<dbReference type="PANTHER" id="PTHR23519">
    <property type="entry name" value="AUTOPHAGY-RELATED PROTEIN 22"/>
    <property type="match status" value="1"/>
</dbReference>
<dbReference type="InterPro" id="IPR036259">
    <property type="entry name" value="MFS_trans_sf"/>
</dbReference>
<dbReference type="Proteomes" id="UP000070700">
    <property type="component" value="Unassembled WGS sequence"/>
</dbReference>
<feature type="transmembrane region" description="Helical" evidence="8">
    <location>
        <begin position="282"/>
        <end position="305"/>
    </location>
</feature>
<feature type="transmembrane region" description="Helical" evidence="8">
    <location>
        <begin position="342"/>
        <end position="364"/>
    </location>
</feature>
<organism evidence="9 10">
    <name type="scientific">Mollisia scopiformis</name>
    <name type="common">Conifer needle endophyte fungus</name>
    <name type="synonym">Phialocephala scopiformis</name>
    <dbReference type="NCBI Taxonomy" id="149040"/>
    <lineage>
        <taxon>Eukaryota</taxon>
        <taxon>Fungi</taxon>
        <taxon>Dikarya</taxon>
        <taxon>Ascomycota</taxon>
        <taxon>Pezizomycotina</taxon>
        <taxon>Leotiomycetes</taxon>
        <taxon>Helotiales</taxon>
        <taxon>Mollisiaceae</taxon>
        <taxon>Mollisia</taxon>
    </lineage>
</organism>
<evidence type="ECO:0000256" key="7">
    <source>
        <dbReference type="ARBA" id="ARBA00023136"/>
    </source>
</evidence>
<evidence type="ECO:0000256" key="1">
    <source>
        <dbReference type="ARBA" id="ARBA00004128"/>
    </source>
</evidence>
<gene>
    <name evidence="9" type="ORF">LY89DRAFT_418584</name>
</gene>
<name>A0A194XKZ4_MOLSC</name>
<evidence type="ECO:0000256" key="6">
    <source>
        <dbReference type="ARBA" id="ARBA00023006"/>
    </source>
</evidence>
<dbReference type="InterPro" id="IPR024671">
    <property type="entry name" value="Atg22-like"/>
</dbReference>
<dbReference type="OrthoDB" id="42657at2759"/>
<keyword evidence="6 8" id="KW-0072">Autophagy</keyword>
<dbReference type="RefSeq" id="XP_018075260.1">
    <property type="nucleotide sequence ID" value="XM_018207388.1"/>
</dbReference>
<reference evidence="9 10" key="1">
    <citation type="submission" date="2015-10" db="EMBL/GenBank/DDBJ databases">
        <title>Full genome of DAOMC 229536 Phialocephala scopiformis, a fungal endophyte of spruce producing the potent anti-insectan compound rugulosin.</title>
        <authorList>
            <consortium name="DOE Joint Genome Institute"/>
            <person name="Walker A.K."/>
            <person name="Frasz S.L."/>
            <person name="Seifert K.A."/>
            <person name="Miller J.D."/>
            <person name="Mondo S.J."/>
            <person name="Labutti K."/>
            <person name="Lipzen A."/>
            <person name="Dockter R."/>
            <person name="Kennedy M."/>
            <person name="Grigoriev I.V."/>
            <person name="Spatafora J.W."/>
        </authorList>
    </citation>
    <scope>NUCLEOTIDE SEQUENCE [LARGE SCALE GENOMIC DNA]</scope>
    <source>
        <strain evidence="9 10">CBS 120377</strain>
    </source>
</reference>
<sequence length="564" mass="62935">MAANDQYRPEGEEDHISKLAFTAVAAPGSTDESTRPPHEIRDLDQYVPKGAPATKKEVFSYYSYYAGNNGIGSFQYSNLLFQNLIYQAAFNPNVEPLGSSSCDVDPTAPCHVFWGGGNKTKAYTSVILIGNGLTFLAQAIVFIGIGSLADFGNWNPWVVRGFSVLCWAFEFGFLGVTTASKWRTAMALYILSSITFWASYVFFNAIFPKLAHDLPEVRLAREEFLNGSINEDEFERKCSMARSKIMNMSYVWNNIGFTVCCALSLGALFGVGANDSTQQNNWGYSVSVAVCTGFWIVFAIPWFLWEKKRPGPSLPAGDNYLTFGFKQTWFAAKQAWTLKQTFAYLVAFFLLADGINTTITLVSISQTQVVEFSATYNTYLIMVQGGSAVVGVFGAYRLQKMFNLRTKTMLQWTNAGAVLVGLWGMPGIWTTKFGYHNLWEFWFYNAQYGFTLGAQFSYGQAFMAELVPRGREYMFFSLLGIVSKGSAWIGPIVASAIVDRTGNQWTAYPWAAALTFFPFIGIFFISEVKSRKECAEYLAREASSLRKVADDQSADTKDYDAKNF</sequence>
<feature type="transmembrane region" description="Helical" evidence="8">
    <location>
        <begin position="410"/>
        <end position="429"/>
    </location>
</feature>
<dbReference type="STRING" id="149040.A0A194XKZ4"/>
<dbReference type="AlphaFoldDB" id="A0A194XKZ4"/>
<dbReference type="PANTHER" id="PTHR23519:SF5">
    <property type="entry name" value="AUTOPHAGY-RELATED PROTEIN"/>
    <property type="match status" value="1"/>
</dbReference>
<comment type="similarity">
    <text evidence="2 8">Belongs to the ATG22 family.</text>
</comment>
<feature type="transmembrane region" description="Helical" evidence="8">
    <location>
        <begin position="473"/>
        <end position="495"/>
    </location>
</feature>
<dbReference type="GeneID" id="28817114"/>
<dbReference type="KEGG" id="psco:LY89DRAFT_418584"/>
<evidence type="ECO:0000256" key="5">
    <source>
        <dbReference type="ARBA" id="ARBA00022989"/>
    </source>
</evidence>
<proteinExistence type="inferred from homology"/>
<evidence type="ECO:0000313" key="10">
    <source>
        <dbReference type="Proteomes" id="UP000070700"/>
    </source>
</evidence>
<keyword evidence="5 8" id="KW-1133">Transmembrane helix</keyword>
<evidence type="ECO:0000256" key="3">
    <source>
        <dbReference type="ARBA" id="ARBA00022448"/>
    </source>
</evidence>
<feature type="transmembrane region" description="Helical" evidence="8">
    <location>
        <begin position="122"/>
        <end position="145"/>
    </location>
</feature>
<dbReference type="GO" id="GO:0006914">
    <property type="term" value="P:autophagy"/>
    <property type="evidence" value="ECO:0007669"/>
    <property type="project" value="UniProtKB-KW"/>
</dbReference>
<feature type="transmembrane region" description="Helical" evidence="8">
    <location>
        <begin position="441"/>
        <end position="461"/>
    </location>
</feature>
<evidence type="ECO:0000256" key="8">
    <source>
        <dbReference type="RuleBase" id="RU363073"/>
    </source>
</evidence>
<protein>
    <recommendedName>
        <fullName evidence="8">Autophagy-related protein</fullName>
    </recommendedName>
</protein>
<comment type="function">
    <text evidence="8">Vacuolar effluxer which mediate the efflux of amino acids resulting from autophagic degradation. The release of autophagic amino acids allows the maintenance of protein synthesis and viability during nitrogen starvation.</text>
</comment>
<dbReference type="Gene3D" id="1.20.1250.20">
    <property type="entry name" value="MFS general substrate transporter like domains"/>
    <property type="match status" value="1"/>
</dbReference>
<dbReference type="EMBL" id="KQ947408">
    <property type="protein sequence ID" value="KUJ20905.1"/>
    <property type="molecule type" value="Genomic_DNA"/>
</dbReference>
<evidence type="ECO:0000313" key="9">
    <source>
        <dbReference type="EMBL" id="KUJ20905.1"/>
    </source>
</evidence>
<keyword evidence="8" id="KW-0029">Amino-acid transport</keyword>
<dbReference type="InterPro" id="IPR050495">
    <property type="entry name" value="ATG22/LtaA_families"/>
</dbReference>
<keyword evidence="10" id="KW-1185">Reference proteome</keyword>
<feature type="transmembrane region" description="Helical" evidence="8">
    <location>
        <begin position="250"/>
        <end position="270"/>
    </location>
</feature>
<dbReference type="Pfam" id="PF11700">
    <property type="entry name" value="ATG22"/>
    <property type="match status" value="1"/>
</dbReference>